<protein>
    <submittedName>
        <fullName evidence="3">ThuA domain-containing protein</fullName>
    </submittedName>
</protein>
<dbReference type="InterPro" id="IPR029062">
    <property type="entry name" value="Class_I_gatase-like"/>
</dbReference>
<evidence type="ECO:0000259" key="2">
    <source>
        <dbReference type="Pfam" id="PF06283"/>
    </source>
</evidence>
<dbReference type="EMBL" id="QTJU01000017">
    <property type="protein sequence ID" value="RFM25653.1"/>
    <property type="molecule type" value="Genomic_DNA"/>
</dbReference>
<dbReference type="AlphaFoldDB" id="A0A3E1NCH3"/>
<evidence type="ECO:0000256" key="1">
    <source>
        <dbReference type="SAM" id="SignalP"/>
    </source>
</evidence>
<comment type="caution">
    <text evidence="3">The sequence shown here is derived from an EMBL/GenBank/DDBJ whole genome shotgun (WGS) entry which is preliminary data.</text>
</comment>
<dbReference type="Pfam" id="PF06283">
    <property type="entry name" value="ThuA"/>
    <property type="match status" value="1"/>
</dbReference>
<dbReference type="OrthoDB" id="1117240at2"/>
<dbReference type="Gene3D" id="3.40.50.880">
    <property type="match status" value="1"/>
</dbReference>
<dbReference type="RefSeq" id="WP_116849833.1">
    <property type="nucleotide sequence ID" value="NZ_QTJU01000017.1"/>
</dbReference>
<keyword evidence="4" id="KW-1185">Reference proteome</keyword>
<evidence type="ECO:0000313" key="4">
    <source>
        <dbReference type="Proteomes" id="UP000261284"/>
    </source>
</evidence>
<evidence type="ECO:0000313" key="3">
    <source>
        <dbReference type="EMBL" id="RFM25653.1"/>
    </source>
</evidence>
<gene>
    <name evidence="3" type="ORF">DXN05_23890</name>
</gene>
<reference evidence="3 4" key="1">
    <citation type="submission" date="2018-08" db="EMBL/GenBank/DDBJ databases">
        <title>Chitinophagaceae sp. K23C18032701, a novel bacterium isolated from forest soil.</title>
        <authorList>
            <person name="Wang C."/>
        </authorList>
    </citation>
    <scope>NUCLEOTIDE SEQUENCE [LARGE SCALE GENOMIC DNA]</scope>
    <source>
        <strain evidence="3 4">K23C18032701</strain>
    </source>
</reference>
<proteinExistence type="predicted"/>
<dbReference type="PANTHER" id="PTHR40469:SF2">
    <property type="entry name" value="GALACTOSE-BINDING DOMAIN-LIKE SUPERFAMILY PROTEIN"/>
    <property type="match status" value="1"/>
</dbReference>
<feature type="chain" id="PRO_5017608508" evidence="1">
    <location>
        <begin position="21"/>
        <end position="251"/>
    </location>
</feature>
<sequence length="251" mass="28484">MKHITALLCLTCFFACTVTAQKPRFRALAIAENGGHHVAFSAAARVWLNQLAKDSSFAIDFIQKPDVIDSAYLSKYQLFIQLDYAPYGWPPKAMAAFEQYITQGKGGWVGLHHAALLGEFDGFPMWQWFSRFMGGIRFTNYIASFASAQVKVENHQHPCMRNLPDTFPIEQDEWYTWDKSPRPNVQVLASVNEASYQPASTITMGDHPVVWTNPSYAARNIYIFMGHSPALFQNKAWTTLFRNAIFWAKGN</sequence>
<accession>A0A3E1NCH3</accession>
<dbReference type="SUPFAM" id="SSF52317">
    <property type="entry name" value="Class I glutamine amidotransferase-like"/>
    <property type="match status" value="1"/>
</dbReference>
<dbReference type="Proteomes" id="UP000261284">
    <property type="component" value="Unassembled WGS sequence"/>
</dbReference>
<feature type="domain" description="ThuA-like" evidence="2">
    <location>
        <begin position="27"/>
        <end position="248"/>
    </location>
</feature>
<organism evidence="3 4">
    <name type="scientific">Deminuibacter soli</name>
    <dbReference type="NCBI Taxonomy" id="2291815"/>
    <lineage>
        <taxon>Bacteria</taxon>
        <taxon>Pseudomonadati</taxon>
        <taxon>Bacteroidota</taxon>
        <taxon>Chitinophagia</taxon>
        <taxon>Chitinophagales</taxon>
        <taxon>Chitinophagaceae</taxon>
        <taxon>Deminuibacter</taxon>
    </lineage>
</organism>
<name>A0A3E1NCH3_9BACT</name>
<dbReference type="PANTHER" id="PTHR40469">
    <property type="entry name" value="SECRETED GLYCOSYL HYDROLASE"/>
    <property type="match status" value="1"/>
</dbReference>
<keyword evidence="1" id="KW-0732">Signal</keyword>
<feature type="signal peptide" evidence="1">
    <location>
        <begin position="1"/>
        <end position="20"/>
    </location>
</feature>
<dbReference type="InterPro" id="IPR029010">
    <property type="entry name" value="ThuA-like"/>
</dbReference>